<feature type="transmembrane region" description="Helical" evidence="1">
    <location>
        <begin position="37"/>
        <end position="66"/>
    </location>
</feature>
<reference evidence="3 4" key="1">
    <citation type="submission" date="2023-05" db="EMBL/GenBank/DDBJ databases">
        <title>Flavobacterium sedimenti sp. nov., isolated from the sediment.</title>
        <authorList>
            <person name="Wu N."/>
        </authorList>
    </citation>
    <scope>NUCLEOTIDE SEQUENCE [LARGE SCALE GENOMIC DNA]</scope>
    <source>
        <strain evidence="3 4">YZ-48</strain>
    </source>
</reference>
<feature type="transmembrane region" description="Helical" evidence="1">
    <location>
        <begin position="144"/>
        <end position="161"/>
    </location>
</feature>
<name>A0ABT6XQV0_9FLAO</name>
<dbReference type="RefSeq" id="WP_283239147.1">
    <property type="nucleotide sequence ID" value="NZ_JASGBP010000004.1"/>
</dbReference>
<keyword evidence="1" id="KW-1133">Transmembrane helix</keyword>
<dbReference type="GO" id="GO:0016746">
    <property type="term" value="F:acyltransferase activity"/>
    <property type="evidence" value="ECO:0007669"/>
    <property type="project" value="UniProtKB-KW"/>
</dbReference>
<comment type="caution">
    <text evidence="3">The sequence shown here is derived from an EMBL/GenBank/DDBJ whole genome shotgun (WGS) entry which is preliminary data.</text>
</comment>
<feature type="transmembrane region" description="Helical" evidence="1">
    <location>
        <begin position="337"/>
        <end position="358"/>
    </location>
</feature>
<dbReference type="PANTHER" id="PTHR23028:SF53">
    <property type="entry name" value="ACYL_TRANSF_3 DOMAIN-CONTAINING PROTEIN"/>
    <property type="match status" value="1"/>
</dbReference>
<proteinExistence type="predicted"/>
<feature type="transmembrane region" description="Helical" evidence="1">
    <location>
        <begin position="207"/>
        <end position="225"/>
    </location>
</feature>
<evidence type="ECO:0000256" key="1">
    <source>
        <dbReference type="SAM" id="Phobius"/>
    </source>
</evidence>
<organism evidence="3 4">
    <name type="scientific">Flavobacterium sedimenticola</name>
    <dbReference type="NCBI Taxonomy" id="3043286"/>
    <lineage>
        <taxon>Bacteria</taxon>
        <taxon>Pseudomonadati</taxon>
        <taxon>Bacteroidota</taxon>
        <taxon>Flavobacteriia</taxon>
        <taxon>Flavobacteriales</taxon>
        <taxon>Flavobacteriaceae</taxon>
        <taxon>Flavobacterium</taxon>
    </lineage>
</organism>
<feature type="transmembrane region" description="Helical" evidence="1">
    <location>
        <begin position="237"/>
        <end position="260"/>
    </location>
</feature>
<sequence>MFDSTHRIFGLDLMRAIAITLVLFGHCVWIFPLTDGIFHQLMVLSGFLGVEVFFVLSGFLIGKIIYQLYIKEDFRLHSVFYFLKRRWFRTLPNYFLILTVNIAIGYAFRYDLSYVWKYYFFIQNAVTPMTPFFTESWSLSVEEYAYIVLPFTLLVLGLVAKPRNKARFFLYSVILLIIVFFLNKIYYQRTTTNVNLNQWNMSLKAVVLYRLDSIFIGVLCSWLYYNVTALWQKCRYLFFVIGIFLFLFQFVAIGYFKLFIETYPVFWNVLYLPLVSVMVACFLPFLSEWKSEASGIRKPIVWISVLSYSIYLLHYGVILHVMKNYIRYDASNPLELYPFLIAYIALTLLLSYLLYRFYEKPLMDLRDKS</sequence>
<feature type="transmembrane region" description="Helical" evidence="1">
    <location>
        <begin position="299"/>
        <end position="317"/>
    </location>
</feature>
<keyword evidence="1" id="KW-0812">Transmembrane</keyword>
<keyword evidence="1" id="KW-0472">Membrane</keyword>
<keyword evidence="3" id="KW-0808">Transferase</keyword>
<evidence type="ECO:0000313" key="4">
    <source>
        <dbReference type="Proteomes" id="UP001230035"/>
    </source>
</evidence>
<evidence type="ECO:0000313" key="3">
    <source>
        <dbReference type="EMBL" id="MDI9257470.1"/>
    </source>
</evidence>
<dbReference type="InterPro" id="IPR002656">
    <property type="entry name" value="Acyl_transf_3_dom"/>
</dbReference>
<protein>
    <submittedName>
        <fullName evidence="3">Acyltransferase</fullName>
        <ecNumber evidence="3">2.3.-.-</ecNumber>
    </submittedName>
</protein>
<feature type="transmembrane region" description="Helical" evidence="1">
    <location>
        <begin position="266"/>
        <end position="287"/>
    </location>
</feature>
<accession>A0ABT6XQV0</accession>
<feature type="domain" description="Acyltransferase 3" evidence="2">
    <location>
        <begin position="10"/>
        <end position="356"/>
    </location>
</feature>
<evidence type="ECO:0000259" key="2">
    <source>
        <dbReference type="Pfam" id="PF01757"/>
    </source>
</evidence>
<dbReference type="PANTHER" id="PTHR23028">
    <property type="entry name" value="ACETYLTRANSFERASE"/>
    <property type="match status" value="1"/>
</dbReference>
<dbReference type="EMBL" id="JASGBP010000004">
    <property type="protein sequence ID" value="MDI9257470.1"/>
    <property type="molecule type" value="Genomic_DNA"/>
</dbReference>
<dbReference type="InterPro" id="IPR050879">
    <property type="entry name" value="Acyltransferase_3"/>
</dbReference>
<dbReference type="Pfam" id="PF01757">
    <property type="entry name" value="Acyl_transf_3"/>
    <property type="match status" value="1"/>
</dbReference>
<feature type="transmembrane region" description="Helical" evidence="1">
    <location>
        <begin position="12"/>
        <end position="31"/>
    </location>
</feature>
<dbReference type="Proteomes" id="UP001230035">
    <property type="component" value="Unassembled WGS sequence"/>
</dbReference>
<gene>
    <name evidence="3" type="ORF">QHT84_08580</name>
</gene>
<feature type="transmembrane region" description="Helical" evidence="1">
    <location>
        <begin position="87"/>
        <end position="108"/>
    </location>
</feature>
<feature type="transmembrane region" description="Helical" evidence="1">
    <location>
        <begin position="168"/>
        <end position="187"/>
    </location>
</feature>
<keyword evidence="3" id="KW-0012">Acyltransferase</keyword>
<dbReference type="EC" id="2.3.-.-" evidence="3"/>
<keyword evidence="4" id="KW-1185">Reference proteome</keyword>